<gene>
    <name evidence="4" type="primary">USF3</name>
</gene>
<dbReference type="GeneID" id="114784680"/>
<dbReference type="Gene3D" id="4.10.280.10">
    <property type="entry name" value="Helix-loop-helix DNA-binding domain"/>
    <property type="match status" value="1"/>
</dbReference>
<dbReference type="SUPFAM" id="SSF47459">
    <property type="entry name" value="HLH, helix-loop-helix DNA-binding domain"/>
    <property type="match status" value="1"/>
</dbReference>
<feature type="region of interest" description="Disordered" evidence="2">
    <location>
        <begin position="1805"/>
        <end position="1899"/>
    </location>
</feature>
<dbReference type="PROSITE" id="PS50888">
    <property type="entry name" value="BHLH"/>
    <property type="match status" value="1"/>
</dbReference>
<feature type="region of interest" description="Disordered" evidence="2">
    <location>
        <begin position="2329"/>
        <end position="2375"/>
    </location>
</feature>
<dbReference type="GO" id="GO:0046983">
    <property type="term" value="F:protein dimerization activity"/>
    <property type="evidence" value="ECO:0007669"/>
    <property type="project" value="InterPro"/>
</dbReference>
<dbReference type="InterPro" id="IPR011598">
    <property type="entry name" value="bHLH_dom"/>
</dbReference>
<organism evidence="4 5">
    <name type="scientific">Denticeps clupeoides</name>
    <name type="common">denticle herring</name>
    <dbReference type="NCBI Taxonomy" id="299321"/>
    <lineage>
        <taxon>Eukaryota</taxon>
        <taxon>Metazoa</taxon>
        <taxon>Chordata</taxon>
        <taxon>Craniata</taxon>
        <taxon>Vertebrata</taxon>
        <taxon>Euteleostomi</taxon>
        <taxon>Actinopterygii</taxon>
        <taxon>Neopterygii</taxon>
        <taxon>Teleostei</taxon>
        <taxon>Clupei</taxon>
        <taxon>Clupeiformes</taxon>
        <taxon>Denticipitoidei</taxon>
        <taxon>Denticipitidae</taxon>
        <taxon>Denticeps</taxon>
    </lineage>
</organism>
<name>A0AAY4AVF2_9TELE</name>
<dbReference type="PANTHER" id="PTHR46970:SF1">
    <property type="entry name" value="BASIC HELIX-LOOP-HELIX DOMAIN-CONTAINING PROTEIN USF3"/>
    <property type="match status" value="1"/>
</dbReference>
<feature type="compositionally biased region" description="Polar residues" evidence="2">
    <location>
        <begin position="2031"/>
        <end position="2042"/>
    </location>
</feature>
<feature type="compositionally biased region" description="Basic and acidic residues" evidence="2">
    <location>
        <begin position="1421"/>
        <end position="1434"/>
    </location>
</feature>
<dbReference type="Proteomes" id="UP000694580">
    <property type="component" value="Chromosome 2"/>
</dbReference>
<dbReference type="CDD" id="cd18910">
    <property type="entry name" value="bHLHzip_USF3"/>
    <property type="match status" value="1"/>
</dbReference>
<dbReference type="RefSeq" id="XP_028826080.1">
    <property type="nucleotide sequence ID" value="XM_028970247.1"/>
</dbReference>
<dbReference type="FunFam" id="4.10.280.10:FF:000051">
    <property type="entry name" value="Basic helix-loop-helix domain-containing protein KIAA2018"/>
    <property type="match status" value="1"/>
</dbReference>
<feature type="region of interest" description="Disordered" evidence="2">
    <location>
        <begin position="1086"/>
        <end position="1122"/>
    </location>
</feature>
<dbReference type="InterPro" id="IPR053252">
    <property type="entry name" value="EMT_regulator"/>
</dbReference>
<feature type="region of interest" description="Disordered" evidence="2">
    <location>
        <begin position="1282"/>
        <end position="1397"/>
    </location>
</feature>
<protein>
    <recommendedName>
        <fullName evidence="3">BHLH domain-containing protein</fullName>
    </recommendedName>
</protein>
<dbReference type="GO" id="GO:0001228">
    <property type="term" value="F:DNA-binding transcription activator activity, RNA polymerase II-specific"/>
    <property type="evidence" value="ECO:0007669"/>
    <property type="project" value="TreeGrafter"/>
</dbReference>
<reference evidence="4" key="3">
    <citation type="submission" date="2025-09" db="UniProtKB">
        <authorList>
            <consortium name="Ensembl"/>
        </authorList>
    </citation>
    <scope>IDENTIFICATION</scope>
</reference>
<feature type="compositionally biased region" description="Polar residues" evidence="2">
    <location>
        <begin position="1805"/>
        <end position="1818"/>
    </location>
</feature>
<feature type="compositionally biased region" description="Low complexity" evidence="2">
    <location>
        <begin position="2329"/>
        <end position="2353"/>
    </location>
</feature>
<evidence type="ECO:0000256" key="1">
    <source>
        <dbReference type="SAM" id="Coils"/>
    </source>
</evidence>
<proteinExistence type="predicted"/>
<dbReference type="InterPro" id="IPR036638">
    <property type="entry name" value="HLH_DNA-bd_sf"/>
</dbReference>
<feature type="coiled-coil region" evidence="1">
    <location>
        <begin position="83"/>
        <end position="110"/>
    </location>
</feature>
<feature type="compositionally biased region" description="Low complexity" evidence="2">
    <location>
        <begin position="1720"/>
        <end position="1753"/>
    </location>
</feature>
<reference evidence="4" key="2">
    <citation type="submission" date="2025-08" db="UniProtKB">
        <authorList>
            <consortium name="Ensembl"/>
        </authorList>
    </citation>
    <scope>IDENTIFICATION</scope>
</reference>
<dbReference type="Pfam" id="PF00010">
    <property type="entry name" value="HLH"/>
    <property type="match status" value="1"/>
</dbReference>
<evidence type="ECO:0000256" key="2">
    <source>
        <dbReference type="SAM" id="MobiDB-lite"/>
    </source>
</evidence>
<feature type="compositionally biased region" description="Polar residues" evidence="2">
    <location>
        <begin position="1521"/>
        <end position="1534"/>
    </location>
</feature>
<dbReference type="SMART" id="SM00353">
    <property type="entry name" value="HLH"/>
    <property type="match status" value="1"/>
</dbReference>
<feature type="compositionally biased region" description="Basic residues" evidence="2">
    <location>
        <begin position="1708"/>
        <end position="1719"/>
    </location>
</feature>
<feature type="domain" description="BHLH" evidence="3">
    <location>
        <begin position="19"/>
        <end position="70"/>
    </location>
</feature>
<feature type="compositionally biased region" description="Polar residues" evidence="2">
    <location>
        <begin position="1385"/>
        <end position="1397"/>
    </location>
</feature>
<dbReference type="InterPro" id="IPR048064">
    <property type="entry name" value="USF3_bHLH"/>
</dbReference>
<keyword evidence="5" id="KW-1185">Reference proteome</keyword>
<feature type="region of interest" description="Disordered" evidence="2">
    <location>
        <begin position="1"/>
        <end position="27"/>
    </location>
</feature>
<feature type="compositionally biased region" description="Polar residues" evidence="2">
    <location>
        <begin position="848"/>
        <end position="864"/>
    </location>
</feature>
<dbReference type="GO" id="GO:0010719">
    <property type="term" value="P:negative regulation of epithelial to mesenchymal transition"/>
    <property type="evidence" value="ECO:0007669"/>
    <property type="project" value="TreeGrafter"/>
</dbReference>
<feature type="region of interest" description="Disordered" evidence="2">
    <location>
        <begin position="1415"/>
        <end position="1466"/>
    </location>
</feature>
<feature type="compositionally biased region" description="Low complexity" evidence="2">
    <location>
        <begin position="1365"/>
        <end position="1377"/>
    </location>
</feature>
<evidence type="ECO:0000313" key="5">
    <source>
        <dbReference type="Proteomes" id="UP000694580"/>
    </source>
</evidence>
<accession>A0AAY4AVF2</accession>
<keyword evidence="1" id="KW-0175">Coiled coil</keyword>
<dbReference type="GeneTree" id="ENSGT00390000015759"/>
<feature type="region of interest" description="Disordered" evidence="2">
    <location>
        <begin position="2028"/>
        <end position="2150"/>
    </location>
</feature>
<evidence type="ECO:0000313" key="4">
    <source>
        <dbReference type="Ensembl" id="ENSDCDP00010012350.1"/>
    </source>
</evidence>
<feature type="region of interest" description="Disordered" evidence="2">
    <location>
        <begin position="1519"/>
        <end position="1550"/>
    </location>
</feature>
<evidence type="ECO:0000259" key="3">
    <source>
        <dbReference type="PROSITE" id="PS50888"/>
    </source>
</evidence>
<dbReference type="PANTHER" id="PTHR46970">
    <property type="entry name" value="BASIC HELIX-LOOP-HELIX DOMAIN-CONTAINING PROTEIN USF3"/>
    <property type="match status" value="1"/>
</dbReference>
<dbReference type="GO" id="GO:0000977">
    <property type="term" value="F:RNA polymerase II transcription regulatory region sequence-specific DNA binding"/>
    <property type="evidence" value="ECO:0007669"/>
    <property type="project" value="TreeGrafter"/>
</dbReference>
<feature type="region of interest" description="Disordered" evidence="2">
    <location>
        <begin position="1571"/>
        <end position="1770"/>
    </location>
</feature>
<feature type="compositionally biased region" description="Polar residues" evidence="2">
    <location>
        <begin position="1343"/>
        <end position="1362"/>
    </location>
</feature>
<feature type="compositionally biased region" description="Polar residues" evidence="2">
    <location>
        <begin position="1"/>
        <end position="10"/>
    </location>
</feature>
<reference evidence="4 5" key="1">
    <citation type="submission" date="2020-06" db="EMBL/GenBank/DDBJ databases">
        <authorList>
            <consortium name="Wellcome Sanger Institute Data Sharing"/>
        </authorList>
    </citation>
    <scope>NUCLEOTIDE SEQUENCE [LARGE SCALE GENOMIC DNA]</scope>
</reference>
<feature type="compositionally biased region" description="Low complexity" evidence="2">
    <location>
        <begin position="1333"/>
        <end position="1342"/>
    </location>
</feature>
<sequence>MPEITQNQTPVRKLPRRKKNKETHNAVERHRKEKINSGINRIGDLLPCSQALKQSKNMILGEAYRYITALKLQNDEMLLNGGDKVQAEEIRHLRKQMEDLRKECAHYIELLKANGINFLDDPTVHWKGKQRCAKVAKVTPTHLLSKGIIVYSNGNTGCSGKQPSQPNLPQQEKTATAIIVEQPCNIRPVIPNGAQMNNVTVSSAAPQIPVATLIPAVPKIGLTVVDQQTALAPIAPKPPSVNYITLQGLEPQTAVTTCIHQQTQLTATAPMVACNASASLHTQEESATGLTSTPQCVENRSLVLDSAPVFCQSGEVRSISTLPATSALLKASAGNTQTTWTTLHLTGNTVQPVCQTLPNSVSGPCPQPLSSVCSVQPVPVQLQTKIIPQSQVPVPVNVPLYSSMQRPTQLQPSILPPLESTVLPQSNLLSHPAIVSQANPVVLTQASNITQSAVVPQQPIAVLSQPTMQPQTAVVPLMHPTTARLQQPTPQPAFLSQPQTAILPQSGVLSQSVIPPQPQPAILPRAPNMPQPSHPIVPQPPHPIVPQLQPAIVPQAQSAGSSQPQTAVLPLLQTMQVLQVNSAGTSVAAAPDSQSSNNPNVVILQQANPCPSQQVIREDIGSQPPCQHIVIIQTSNQTPLQQTAQTGVMATPVPILPNQMATSVAPPATSNQAVASKQLVHILPRPSAQTPQTISMNGQVFVLQPVNSPDKGSTKNGQVKTQLAHGASNEESNASFTLHGVSAFGNIGQNNLQVSSQSNTQAQAVTPSSYTLVQNIVPPTGSAVITSPARQASSPCATPVLPKSVSSAAVSLKKAASKQVRKCRSARRKDPKQNHRIVTIAAKPASVPLQNKQSQLDDQSNVTSNHKETTSDSASAIAVTNVNCVLSTHTVATDNCESNITAVSSVSLPLNGSTGVNSAVNSTNPSIIATDCVSSVPAVNGASSVIAATATSVSTSLAEVTALHISSSLNSTDISSISLKQKSQSDSKEIERQNVTVNSTINKGVMLPSSTAVSRVDSNVRPSAANADRVPPCDTDLFSQNKSFNNDRSINIKKAEMCYSSMQSIDSTQNKLLVAVSCSLQAQPTVSNVSATENGPKSSSQIRQSTSHYQNKPPNMQDSSTNCPKSIFASSPLCSSSSLSTPSVTTSVGLTSETDKLDILCRSQSHLQDIGMSSAQISSADLKLAKEKAVESVGKENVAAHAFPRKDSTLSQHVYSLEHEAMEQSHASNIQTDSPLSAGGRGFSVASLLPTGHNINASTNSFGTFTSEQAELLALVSAWDHPAKSQPNSSNKERQQLKLPKQLDLTVAHTLGPIRGPPTEAAASVPTGTRPPQSASYSQSQSTAVGSLNVNNLIRPSSNQPYPGSPSLSQQCSVSSPGAGAVLVSQPSTPGLPNCPGSGQLNEYAPLKNALMRPHGSIGIGERHMKDMPKRPAQEDVLLPGSKRPKACPPSSRMDVKGPDSSQMMSQITPSSSAVMTQINPDGVGAFSSNAFINTVLRPTEGHCTPQVIPQEQASVGLLQQGHSQHGTAQSQHLAGNPYQKHQHQDQQRHHLYQLHHHLTQSDQTQLHNIHQRTMQQDQHGHKKRSLVRGSQGGPPVGLQQKHHLEKGGVQQPPPQQQQHPQLQQQPPPHQQQQHPQHQQQPTQQHPQHQQQQAHQQQTQHQQQQQTHQQQQQTHQQTPHQQQHQQASHQQQQTHQQQSHQLQQPPHQHQHHHQQHHHTQQQSQQLQQQQQQIQQQNSHSCHQHLQQQVQQQHFGGRHQEKNCEVQSVGPRAHQNNHLGQQECQTGQDHSAMQRLMGARNLEQQLTSQASNVPRSSDLNCAPSRQERHRLSSYSAEALIGKTTSSGEQRMGLHLQGPRGTTQDQPDLRGYLEASRSKGNIGHNPPGRLPPDHPGSTDVQRISDCPPFKALNSNHQLANFEVQVSRAGDNNKSVTPIQRGPQVQGGFRMGTGPVGDGRSRVSYSGTHPGTQGMQIGTSLQRDQEGCQSFMQSLLAPHVSEQNGHQRSTQCCPPVSIEYNCVPGTSAGDLQAKASSPSLPSTQKAPAMRLGEGNKGHLSQVSGNLHGQVVRAGHPHPATSHSSSEPGRNPAPTRPLSAVSQRNRHIGQDAQSSKIRPGDRPRSGAVRPGNPFDSEGPLPLSSGGVILGRPQTGETRRSSIVRFMPESTQVGGENNLVSDQHLSQNFSFPFIADGSMNPPPINANSTFIPPVTQPSASRTPALLPVEPQNTLPSFYPSYSPAAHPSLSSDIPLQYFSSQIFTSPSTDKSTTAPLNNRFSSILSPPRPVGFAQASFPLLPDMPPMPIGNSSGITPHLSNFNLTSLFPEIATAMPPDGSSMPMSPLLSLANTSSSDSSKQTNRPAHNISHILGHDGSSAV</sequence>
<feature type="region of interest" description="Disordered" evidence="2">
    <location>
        <begin position="841"/>
        <end position="871"/>
    </location>
</feature>
<feature type="compositionally biased region" description="Low complexity" evidence="2">
    <location>
        <begin position="1617"/>
        <end position="1707"/>
    </location>
</feature>
<dbReference type="Ensembl" id="ENSDCDT00010012944.1">
    <property type="protein sequence ID" value="ENSDCDP00010012350.1"/>
    <property type="gene ID" value="ENSDCDG00010005536.1"/>
</dbReference>